<evidence type="ECO:0000313" key="2">
    <source>
        <dbReference type="EMBL" id="EES04544.1"/>
    </source>
</evidence>
<dbReference type="Proteomes" id="UP000000768">
    <property type="component" value="Chromosome 4"/>
</dbReference>
<dbReference type="FunCoup" id="C5XVC6">
    <property type="interactions" value="614"/>
</dbReference>
<dbReference type="PANTHER" id="PTHR33086">
    <property type="entry name" value="OS05G0468200 PROTEIN-RELATED"/>
    <property type="match status" value="1"/>
</dbReference>
<dbReference type="InParanoid" id="C5XVC6"/>
<proteinExistence type="predicted"/>
<accession>C5XVC6</accession>
<organism evidence="2 3">
    <name type="scientific">Sorghum bicolor</name>
    <name type="common">Sorghum</name>
    <name type="synonym">Sorghum vulgare</name>
    <dbReference type="NCBI Taxonomy" id="4558"/>
    <lineage>
        <taxon>Eukaryota</taxon>
        <taxon>Viridiplantae</taxon>
        <taxon>Streptophyta</taxon>
        <taxon>Embryophyta</taxon>
        <taxon>Tracheophyta</taxon>
        <taxon>Spermatophyta</taxon>
        <taxon>Magnoliopsida</taxon>
        <taxon>Liliopsida</taxon>
        <taxon>Poales</taxon>
        <taxon>Poaceae</taxon>
        <taxon>PACMAD clade</taxon>
        <taxon>Panicoideae</taxon>
        <taxon>Andropogonodae</taxon>
        <taxon>Andropogoneae</taxon>
        <taxon>Sorghinae</taxon>
        <taxon>Sorghum</taxon>
    </lineage>
</organism>
<dbReference type="EMBL" id="CM000763">
    <property type="protein sequence ID" value="EES04544.1"/>
    <property type="molecule type" value="Genomic_DNA"/>
</dbReference>
<evidence type="ECO:0000313" key="3">
    <source>
        <dbReference type="Proteomes" id="UP000000768"/>
    </source>
</evidence>
<dbReference type="HOGENOM" id="CLU_028502_1_1_1"/>
<feature type="domain" description="DUF1618" evidence="1">
    <location>
        <begin position="202"/>
        <end position="332"/>
    </location>
</feature>
<dbReference type="eggNOG" id="ENOG502R3CI">
    <property type="taxonomic scope" value="Eukaryota"/>
</dbReference>
<dbReference type="Pfam" id="PF07762">
    <property type="entry name" value="DUF1618"/>
    <property type="match status" value="1"/>
</dbReference>
<keyword evidence="3" id="KW-1185">Reference proteome</keyword>
<evidence type="ECO:0000259" key="1">
    <source>
        <dbReference type="Pfam" id="PF07762"/>
    </source>
</evidence>
<reference evidence="2 3" key="1">
    <citation type="journal article" date="2009" name="Nature">
        <title>The Sorghum bicolor genome and the diversification of grasses.</title>
        <authorList>
            <person name="Paterson A.H."/>
            <person name="Bowers J.E."/>
            <person name="Bruggmann R."/>
            <person name="Dubchak I."/>
            <person name="Grimwood J."/>
            <person name="Gundlach H."/>
            <person name="Haberer G."/>
            <person name="Hellsten U."/>
            <person name="Mitros T."/>
            <person name="Poliakov A."/>
            <person name="Schmutz J."/>
            <person name="Spannagl M."/>
            <person name="Tang H."/>
            <person name="Wang X."/>
            <person name="Wicker T."/>
            <person name="Bharti A.K."/>
            <person name="Chapman J."/>
            <person name="Feltus F.A."/>
            <person name="Gowik U."/>
            <person name="Grigoriev I.V."/>
            <person name="Lyons E."/>
            <person name="Maher C.A."/>
            <person name="Martis M."/>
            <person name="Narechania A."/>
            <person name="Otillar R.P."/>
            <person name="Penning B.W."/>
            <person name="Salamov A.A."/>
            <person name="Wang Y."/>
            <person name="Zhang L."/>
            <person name="Carpita N.C."/>
            <person name="Freeling M."/>
            <person name="Gingle A.R."/>
            <person name="Hash C.T."/>
            <person name="Keller B."/>
            <person name="Klein P."/>
            <person name="Kresovich S."/>
            <person name="McCann M.C."/>
            <person name="Ming R."/>
            <person name="Peterson D.G."/>
            <person name="Mehboob-ur-Rahman"/>
            <person name="Ware D."/>
            <person name="Westhoff P."/>
            <person name="Mayer K.F."/>
            <person name="Messing J."/>
            <person name="Rokhsar D.S."/>
        </authorList>
    </citation>
    <scope>NUCLEOTIDE SEQUENCE [LARGE SCALE GENOMIC DNA]</scope>
    <source>
        <strain evidence="3">cv. BTx623</strain>
    </source>
</reference>
<dbReference type="PANTHER" id="PTHR33086:SF62">
    <property type="entry name" value="OS01G0182100 PROTEIN"/>
    <property type="match status" value="1"/>
</dbReference>
<name>C5XVC6_SORBI</name>
<dbReference type="Gramene" id="EES04544">
    <property type="protein sequence ID" value="EES04544"/>
    <property type="gene ID" value="SORBI_3004G046800"/>
</dbReference>
<protein>
    <recommendedName>
        <fullName evidence="1">DUF1618 domain-containing protein</fullName>
    </recommendedName>
</protein>
<dbReference type="InterPro" id="IPR011676">
    <property type="entry name" value="DUF1618"/>
</dbReference>
<sequence>MPLPPWVFLHRNVHFVDGEEFTGGGAGNAAALAAIGKSSGDQASLEEVVAALKPNPVVAGDPPEVASLSMVRHLPKHLMPRGIDDDGGTVSSTDKGLVVIYAGMYRPGHGLGTSAAVLRLRHGGGGGADDGAYVLAELVTTIYPGLPDAHLYLWSSSSNPDGGGGPWRRTAARLPLPAELCGLTPLFHIDMVFALGDSCVCWADLAAGVLICDLFAPQGPEFSFVPLPPECCSCSYTHENTRRTPVPEEFRSMGCVCGAIKLVAMIGYSEGLPKAEVILKTWTLSSDFREWKEGAAVLVRDLWESKSFRDKELPRGWPMNPVLSMNEDEIIYISLSDIEFVEDYDFYGQYTGRQLVLNGHYVLRLDLLRNEVLYSKKSTTNSLSLLRPIVLASDFSAYLHGRKDSQRGKEASDEVGTTVKRTKY</sequence>
<dbReference type="AlphaFoldDB" id="C5XVC6"/>
<gene>
    <name evidence="2" type="ORF">SORBI_3004G046800</name>
</gene>
<reference evidence="3" key="2">
    <citation type="journal article" date="2018" name="Plant J.">
        <title>The Sorghum bicolor reference genome: improved assembly, gene annotations, a transcriptome atlas, and signatures of genome organization.</title>
        <authorList>
            <person name="McCormick R.F."/>
            <person name="Truong S.K."/>
            <person name="Sreedasyam A."/>
            <person name="Jenkins J."/>
            <person name="Shu S."/>
            <person name="Sims D."/>
            <person name="Kennedy M."/>
            <person name="Amirebrahimi M."/>
            <person name="Weers B.D."/>
            <person name="McKinley B."/>
            <person name="Mattison A."/>
            <person name="Morishige D.T."/>
            <person name="Grimwood J."/>
            <person name="Schmutz J."/>
            <person name="Mullet J.E."/>
        </authorList>
    </citation>
    <scope>NUCLEOTIDE SEQUENCE [LARGE SCALE GENOMIC DNA]</scope>
    <source>
        <strain evidence="3">cv. BTx623</strain>
    </source>
</reference>
<dbReference type="OMA" id="IPQLNEF"/>